<evidence type="ECO:0000313" key="1">
    <source>
        <dbReference type="EMBL" id="QJE02512.1"/>
    </source>
</evidence>
<sequence>MANEKDSHGAVPPKDIPPRRFHEDMKTVLMLASVFNYGAAKLAEQANIRSQLEWEMDMDWLDDMQERWTLSTGERIDFEDKFRQRHRDTWGEFAYAGN</sequence>
<dbReference type="RefSeq" id="WP_170204596.1">
    <property type="nucleotide sequence ID" value="NZ_CP051685.1"/>
</dbReference>
<dbReference type="Proteomes" id="UP000502415">
    <property type="component" value="Chromosome"/>
</dbReference>
<protein>
    <submittedName>
        <fullName evidence="1">Uncharacterized protein</fullName>
    </submittedName>
</protein>
<dbReference type="EMBL" id="CP051685">
    <property type="protein sequence ID" value="QJE02512.1"/>
    <property type="molecule type" value="Genomic_DNA"/>
</dbReference>
<proteinExistence type="predicted"/>
<dbReference type="AlphaFoldDB" id="A0A7Z2W132"/>
<evidence type="ECO:0000313" key="2">
    <source>
        <dbReference type="Proteomes" id="UP000502415"/>
    </source>
</evidence>
<accession>A0A7Z2W132</accession>
<dbReference type="KEGG" id="mfy:HH212_22880"/>
<organism evidence="1 2">
    <name type="scientific">Massilia forsythiae</name>
    <dbReference type="NCBI Taxonomy" id="2728020"/>
    <lineage>
        <taxon>Bacteria</taxon>
        <taxon>Pseudomonadati</taxon>
        <taxon>Pseudomonadota</taxon>
        <taxon>Betaproteobacteria</taxon>
        <taxon>Burkholderiales</taxon>
        <taxon>Oxalobacteraceae</taxon>
        <taxon>Telluria group</taxon>
        <taxon>Massilia</taxon>
    </lineage>
</organism>
<keyword evidence="2" id="KW-1185">Reference proteome</keyword>
<gene>
    <name evidence="1" type="ORF">HH212_22880</name>
</gene>
<reference evidence="1 2" key="1">
    <citation type="submission" date="2020-04" db="EMBL/GenBank/DDBJ databases">
        <title>Genome sequencing of novel species.</title>
        <authorList>
            <person name="Heo J."/>
            <person name="Kim S.-J."/>
            <person name="Kim J.-S."/>
            <person name="Hong S.-B."/>
            <person name="Kwon S.-W."/>
        </authorList>
    </citation>
    <scope>NUCLEOTIDE SEQUENCE [LARGE SCALE GENOMIC DNA]</scope>
    <source>
        <strain evidence="1 2">GN2-R2</strain>
    </source>
</reference>
<name>A0A7Z2W132_9BURK</name>